<feature type="transmembrane region" description="Helical" evidence="5">
    <location>
        <begin position="97"/>
        <end position="115"/>
    </location>
</feature>
<feature type="transmembrane region" description="Helical" evidence="5">
    <location>
        <begin position="6"/>
        <end position="27"/>
    </location>
</feature>
<feature type="domain" description="NnrU" evidence="6">
    <location>
        <begin position="4"/>
        <end position="182"/>
    </location>
</feature>
<evidence type="ECO:0000256" key="5">
    <source>
        <dbReference type="SAM" id="Phobius"/>
    </source>
</evidence>
<feature type="transmembrane region" description="Helical" evidence="5">
    <location>
        <begin position="121"/>
        <end position="139"/>
    </location>
</feature>
<feature type="transmembrane region" description="Helical" evidence="5">
    <location>
        <begin position="39"/>
        <end position="60"/>
    </location>
</feature>
<accession>A0YFY7</accession>
<dbReference type="AlphaFoldDB" id="A0YFY7"/>
<comment type="caution">
    <text evidence="7">The sequence shown here is derived from an EMBL/GenBank/DDBJ whole genome shotgun (WGS) entry which is preliminary data.</text>
</comment>
<evidence type="ECO:0000259" key="6">
    <source>
        <dbReference type="Pfam" id="PF07298"/>
    </source>
</evidence>
<dbReference type="GO" id="GO:0016020">
    <property type="term" value="C:membrane"/>
    <property type="evidence" value="ECO:0007669"/>
    <property type="project" value="UniProtKB-SubCell"/>
</dbReference>
<name>A0YFY7_9GAMM</name>
<dbReference type="eggNOG" id="COG4094">
    <property type="taxonomic scope" value="Bacteria"/>
</dbReference>
<dbReference type="OrthoDB" id="5293641at2"/>
<comment type="subcellular location">
    <subcellularLocation>
        <location evidence="1">Membrane</location>
        <topology evidence="1">Multi-pass membrane protein</topology>
    </subcellularLocation>
</comment>
<sequence>MQTLIIGMAIFVGIHLLPAAHTVRLALIRKIGENGYKGIYSLLAIVGLGMIIYGKAIASYDALWYPPVWSRHLVWAVMLPALILIVAANVPGNVKRLTPHPMMWGVFLWALAHLAANGDQASIILFAPLLAFSVIHIVSANRRGATVQTHKLPVAADIKVAVIGVAAYVILLFAHPLLFKVSAF</sequence>
<gene>
    <name evidence="7" type="ORF">GP2143_01800</name>
</gene>
<feature type="transmembrane region" description="Helical" evidence="5">
    <location>
        <begin position="72"/>
        <end position="90"/>
    </location>
</feature>
<evidence type="ECO:0000256" key="1">
    <source>
        <dbReference type="ARBA" id="ARBA00004141"/>
    </source>
</evidence>
<feature type="transmembrane region" description="Helical" evidence="5">
    <location>
        <begin position="160"/>
        <end position="179"/>
    </location>
</feature>
<dbReference type="Proteomes" id="UP000004931">
    <property type="component" value="Unassembled WGS sequence"/>
</dbReference>
<organism evidence="7 8">
    <name type="scientific">marine gamma proteobacterium HTCC2143</name>
    <dbReference type="NCBI Taxonomy" id="247633"/>
    <lineage>
        <taxon>Bacteria</taxon>
        <taxon>Pseudomonadati</taxon>
        <taxon>Pseudomonadota</taxon>
        <taxon>Gammaproteobacteria</taxon>
        <taxon>Cellvibrionales</taxon>
        <taxon>Spongiibacteraceae</taxon>
        <taxon>BD1-7 clade</taxon>
    </lineage>
</organism>
<dbReference type="EMBL" id="AAVT01000009">
    <property type="protein sequence ID" value="EAW30237.1"/>
    <property type="molecule type" value="Genomic_DNA"/>
</dbReference>
<keyword evidence="4 5" id="KW-0472">Membrane</keyword>
<evidence type="ECO:0000256" key="3">
    <source>
        <dbReference type="ARBA" id="ARBA00022989"/>
    </source>
</evidence>
<reference evidence="7 8" key="1">
    <citation type="journal article" date="2010" name="J. Bacteriol.">
        <title>Genome sequence of the oligotrophic marine Gammaproteobacterium HTCC2143, isolated from the Oregon Coast.</title>
        <authorList>
            <person name="Oh H.M."/>
            <person name="Kang I."/>
            <person name="Ferriera S."/>
            <person name="Giovannoni S.J."/>
            <person name="Cho J.C."/>
        </authorList>
    </citation>
    <scope>NUCLEOTIDE SEQUENCE [LARGE SCALE GENOMIC DNA]</scope>
    <source>
        <strain evidence="7 8">HTCC2143</strain>
    </source>
</reference>
<protein>
    <recommendedName>
        <fullName evidence="6">NnrU domain-containing protein</fullName>
    </recommendedName>
</protein>
<keyword evidence="2 5" id="KW-0812">Transmembrane</keyword>
<evidence type="ECO:0000313" key="7">
    <source>
        <dbReference type="EMBL" id="EAW30237.1"/>
    </source>
</evidence>
<dbReference type="Pfam" id="PF07298">
    <property type="entry name" value="NnrU"/>
    <property type="match status" value="1"/>
</dbReference>
<keyword evidence="8" id="KW-1185">Reference proteome</keyword>
<keyword evidence="3 5" id="KW-1133">Transmembrane helix</keyword>
<dbReference type="InterPro" id="IPR009915">
    <property type="entry name" value="NnrU_dom"/>
</dbReference>
<evidence type="ECO:0000256" key="4">
    <source>
        <dbReference type="ARBA" id="ARBA00023136"/>
    </source>
</evidence>
<dbReference type="STRING" id="247633.GP2143_01800"/>
<evidence type="ECO:0000313" key="8">
    <source>
        <dbReference type="Proteomes" id="UP000004931"/>
    </source>
</evidence>
<evidence type="ECO:0000256" key="2">
    <source>
        <dbReference type="ARBA" id="ARBA00022692"/>
    </source>
</evidence>
<proteinExistence type="predicted"/>